<dbReference type="GeneID" id="68101621"/>
<evidence type="ECO:0000313" key="3">
    <source>
        <dbReference type="Proteomes" id="UP000816034"/>
    </source>
</evidence>
<accession>A0AA88KGZ6</accession>
<sequence>MTILVSLSDWKASSGKVYGSDAIFLNTEQTYIRDTIMKSSIDIFSSALNITGVGIEKNIVRNLGSIERVSIYDYSTSVVGNHKAPSKLETFQFTNSTALAKTIDYAIGVGNYASIGIALLILLIVQILFWVITSCYATWSMCCCKPSKKDRERRMQDHAKWALDHKKKKRVTTCCRVFLLVLVIFNILAVLKLFNQGLMMYNEVESLAQDVLGFAGNIPTTIDLIEQSVSSLKTNILNKLPSDEKKQSWSTCLSDMISLIPDFSTTTQEVDTLNSYINSHLKTPLTPLKLSISG</sequence>
<reference evidence="2 3" key="1">
    <citation type="journal article" date="2018" name="BMC Genomics">
        <title>The genome of Naegleria lovaniensis, the basis for a comparative approach to unravel pathogenicity factors of the human pathogenic amoeba N. fowleri.</title>
        <authorList>
            <person name="Liechti N."/>
            <person name="Schurch N."/>
            <person name="Bruggmann R."/>
            <person name="Wittwer M."/>
        </authorList>
    </citation>
    <scope>NUCLEOTIDE SEQUENCE [LARGE SCALE GENOMIC DNA]</scope>
    <source>
        <strain evidence="2 3">ATCC 30569</strain>
    </source>
</reference>
<dbReference type="Proteomes" id="UP000816034">
    <property type="component" value="Unassembled WGS sequence"/>
</dbReference>
<keyword evidence="1" id="KW-0812">Transmembrane</keyword>
<feature type="transmembrane region" description="Helical" evidence="1">
    <location>
        <begin position="174"/>
        <end position="194"/>
    </location>
</feature>
<evidence type="ECO:0000256" key="1">
    <source>
        <dbReference type="SAM" id="Phobius"/>
    </source>
</evidence>
<feature type="transmembrane region" description="Helical" evidence="1">
    <location>
        <begin position="115"/>
        <end position="139"/>
    </location>
</feature>
<dbReference type="AlphaFoldDB" id="A0AA88KGZ6"/>
<keyword evidence="1" id="KW-0472">Membrane</keyword>
<gene>
    <name evidence="2" type="ORF">C9374_009167</name>
</gene>
<proteinExistence type="predicted"/>
<comment type="caution">
    <text evidence="2">The sequence shown here is derived from an EMBL/GenBank/DDBJ whole genome shotgun (WGS) entry which is preliminary data.</text>
</comment>
<name>A0AA88KGZ6_NAELO</name>
<evidence type="ECO:0000313" key="2">
    <source>
        <dbReference type="EMBL" id="KAG2377651.1"/>
    </source>
</evidence>
<keyword evidence="1" id="KW-1133">Transmembrane helix</keyword>
<organism evidence="2 3">
    <name type="scientific">Naegleria lovaniensis</name>
    <name type="common">Amoeba</name>
    <dbReference type="NCBI Taxonomy" id="51637"/>
    <lineage>
        <taxon>Eukaryota</taxon>
        <taxon>Discoba</taxon>
        <taxon>Heterolobosea</taxon>
        <taxon>Tetramitia</taxon>
        <taxon>Eutetramitia</taxon>
        <taxon>Vahlkampfiidae</taxon>
        <taxon>Naegleria</taxon>
    </lineage>
</organism>
<keyword evidence="3" id="KW-1185">Reference proteome</keyword>
<protein>
    <submittedName>
        <fullName evidence="2">Uncharacterized protein</fullName>
    </submittedName>
</protein>
<dbReference type="EMBL" id="PYSW02000037">
    <property type="protein sequence ID" value="KAG2377651.1"/>
    <property type="molecule type" value="Genomic_DNA"/>
</dbReference>
<dbReference type="RefSeq" id="XP_044544913.1">
    <property type="nucleotide sequence ID" value="XM_044699324.1"/>
</dbReference>